<proteinExistence type="predicted"/>
<protein>
    <submittedName>
        <fullName evidence="1">Uncharacterized protein</fullName>
    </submittedName>
</protein>
<evidence type="ECO:0000313" key="2">
    <source>
        <dbReference type="Proteomes" id="UP000828390"/>
    </source>
</evidence>
<organism evidence="1 2">
    <name type="scientific">Dreissena polymorpha</name>
    <name type="common">Zebra mussel</name>
    <name type="synonym">Mytilus polymorpha</name>
    <dbReference type="NCBI Taxonomy" id="45954"/>
    <lineage>
        <taxon>Eukaryota</taxon>
        <taxon>Metazoa</taxon>
        <taxon>Spiralia</taxon>
        <taxon>Lophotrochozoa</taxon>
        <taxon>Mollusca</taxon>
        <taxon>Bivalvia</taxon>
        <taxon>Autobranchia</taxon>
        <taxon>Heteroconchia</taxon>
        <taxon>Euheterodonta</taxon>
        <taxon>Imparidentia</taxon>
        <taxon>Neoheterodontei</taxon>
        <taxon>Myida</taxon>
        <taxon>Dreissenoidea</taxon>
        <taxon>Dreissenidae</taxon>
        <taxon>Dreissena</taxon>
    </lineage>
</organism>
<reference evidence="1" key="2">
    <citation type="submission" date="2020-11" db="EMBL/GenBank/DDBJ databases">
        <authorList>
            <person name="McCartney M.A."/>
            <person name="Auch B."/>
            <person name="Kono T."/>
            <person name="Mallez S."/>
            <person name="Becker A."/>
            <person name="Gohl D.M."/>
            <person name="Silverstein K.A.T."/>
            <person name="Koren S."/>
            <person name="Bechman K.B."/>
            <person name="Herman A."/>
            <person name="Abrahante J.E."/>
            <person name="Garbe J."/>
        </authorList>
    </citation>
    <scope>NUCLEOTIDE SEQUENCE</scope>
    <source>
        <strain evidence="1">Duluth1</strain>
        <tissue evidence="1">Whole animal</tissue>
    </source>
</reference>
<keyword evidence="2" id="KW-1185">Reference proteome</keyword>
<name>A0A9D4HHL2_DREPO</name>
<dbReference type="AlphaFoldDB" id="A0A9D4HHL2"/>
<reference evidence="1" key="1">
    <citation type="journal article" date="2019" name="bioRxiv">
        <title>The Genome of the Zebra Mussel, Dreissena polymorpha: A Resource for Invasive Species Research.</title>
        <authorList>
            <person name="McCartney M.A."/>
            <person name="Auch B."/>
            <person name="Kono T."/>
            <person name="Mallez S."/>
            <person name="Zhang Y."/>
            <person name="Obille A."/>
            <person name="Becker A."/>
            <person name="Abrahante J.E."/>
            <person name="Garbe J."/>
            <person name="Badalamenti J.P."/>
            <person name="Herman A."/>
            <person name="Mangelson H."/>
            <person name="Liachko I."/>
            <person name="Sullivan S."/>
            <person name="Sone E.D."/>
            <person name="Koren S."/>
            <person name="Silverstein K.A.T."/>
            <person name="Beckman K.B."/>
            <person name="Gohl D.M."/>
        </authorList>
    </citation>
    <scope>NUCLEOTIDE SEQUENCE</scope>
    <source>
        <strain evidence="1">Duluth1</strain>
        <tissue evidence="1">Whole animal</tissue>
    </source>
</reference>
<evidence type="ECO:0000313" key="1">
    <source>
        <dbReference type="EMBL" id="KAH3717693.1"/>
    </source>
</evidence>
<comment type="caution">
    <text evidence="1">The sequence shown here is derived from an EMBL/GenBank/DDBJ whole genome shotgun (WGS) entry which is preliminary data.</text>
</comment>
<gene>
    <name evidence="1" type="ORF">DPMN_060488</name>
</gene>
<dbReference type="Proteomes" id="UP000828390">
    <property type="component" value="Unassembled WGS sequence"/>
</dbReference>
<sequence length="63" mass="6634">MSKPCHAKVGLMPHAASVAPDQPAKSCGLARSYSVSYKCTQGFMVSLADSPAPAQTARLRRLS</sequence>
<dbReference type="EMBL" id="JAIWYP010000013">
    <property type="protein sequence ID" value="KAH3717693.1"/>
    <property type="molecule type" value="Genomic_DNA"/>
</dbReference>
<accession>A0A9D4HHL2</accession>